<gene>
    <name evidence="2" type="ORF">CNE99_05495</name>
</gene>
<dbReference type="PANTHER" id="PTHR43283:SF7">
    <property type="entry name" value="BETA-LACTAMASE-RELATED DOMAIN-CONTAINING PROTEIN"/>
    <property type="match status" value="1"/>
</dbReference>
<dbReference type="InterPro" id="IPR012338">
    <property type="entry name" value="Beta-lactam/transpept-like"/>
</dbReference>
<comment type="caution">
    <text evidence="2">The sequence shown here is derived from an EMBL/GenBank/DDBJ whole genome shotgun (WGS) entry which is preliminary data.</text>
</comment>
<reference evidence="2 3" key="1">
    <citation type="submission" date="2017-08" db="EMBL/GenBank/DDBJ databases">
        <title>Fine stratification of microbial communities through a metagenomic profile of the photic zone.</title>
        <authorList>
            <person name="Haro-Moreno J.M."/>
            <person name="Lopez-Perez M."/>
            <person name="De La Torre J."/>
            <person name="Picazo A."/>
            <person name="Camacho A."/>
            <person name="Rodriguez-Valera F."/>
        </authorList>
    </citation>
    <scope>NUCLEOTIDE SEQUENCE [LARGE SCALE GENOMIC DNA]</scope>
    <source>
        <strain evidence="2">MED-G24</strain>
    </source>
</reference>
<sequence length="351" mass="37414">MSVINASGWPTVEAKAVGIDTGALADAAEFVRQNNSTCFLVAHASGLVCAEHWHCEEGFGGDKSPLAPTFTDDDRSLEDVASAQKSVVSVLVGIAVEKGLLTVTDSVTDLIGPGWSHASSSQESEITVQHLLTMTSGLDHGGRYAEPPGQVWMYNLGPAWHTLKRVLPAVAGKPLNDLLREWLTGPLGMTESQFVERPVVPEGRNAIGASSVYPDGKTFEGFVSSGYDLVRFGQAVCSAVRGEDELGISSDYFQESLKPSTDLNPSYGYLWWLNGQAFSLAPAQKEPNQGPMVPSAPDDMVSALGALGRAVHVIPSRQLVVVRMGGSPSEQVLAGSQFGVTLFDRLQLRTD</sequence>
<dbReference type="EMBL" id="NTKD01000023">
    <property type="protein sequence ID" value="PDH39552.1"/>
    <property type="molecule type" value="Genomic_DNA"/>
</dbReference>
<proteinExistence type="predicted"/>
<protein>
    <recommendedName>
        <fullName evidence="1">Beta-lactamase-related domain-containing protein</fullName>
    </recommendedName>
</protein>
<dbReference type="InterPro" id="IPR001466">
    <property type="entry name" value="Beta-lactam-related"/>
</dbReference>
<evidence type="ECO:0000259" key="1">
    <source>
        <dbReference type="Pfam" id="PF00144"/>
    </source>
</evidence>
<dbReference type="PANTHER" id="PTHR43283">
    <property type="entry name" value="BETA-LACTAMASE-RELATED"/>
    <property type="match status" value="1"/>
</dbReference>
<organism evidence="2 3">
    <name type="scientific">OM182 bacterium MED-G24</name>
    <dbReference type="NCBI Taxonomy" id="1986255"/>
    <lineage>
        <taxon>Bacteria</taxon>
        <taxon>Pseudomonadati</taxon>
        <taxon>Pseudomonadota</taxon>
        <taxon>Gammaproteobacteria</taxon>
        <taxon>OMG group</taxon>
        <taxon>OM182 clade</taxon>
    </lineage>
</organism>
<dbReference type="Gene3D" id="3.40.710.10">
    <property type="entry name" value="DD-peptidase/beta-lactamase superfamily"/>
    <property type="match status" value="1"/>
</dbReference>
<dbReference type="SUPFAM" id="SSF56601">
    <property type="entry name" value="beta-lactamase/transpeptidase-like"/>
    <property type="match status" value="1"/>
</dbReference>
<dbReference type="Proteomes" id="UP000219327">
    <property type="component" value="Unassembled WGS sequence"/>
</dbReference>
<dbReference type="InterPro" id="IPR050789">
    <property type="entry name" value="Diverse_Enzym_Activities"/>
</dbReference>
<evidence type="ECO:0000313" key="3">
    <source>
        <dbReference type="Proteomes" id="UP000219327"/>
    </source>
</evidence>
<name>A0A2A5WSV2_9GAMM</name>
<dbReference type="Pfam" id="PF00144">
    <property type="entry name" value="Beta-lactamase"/>
    <property type="match status" value="1"/>
</dbReference>
<feature type="domain" description="Beta-lactamase-related" evidence="1">
    <location>
        <begin position="76"/>
        <end position="324"/>
    </location>
</feature>
<dbReference type="AlphaFoldDB" id="A0A2A5WSV2"/>
<evidence type="ECO:0000313" key="2">
    <source>
        <dbReference type="EMBL" id="PDH39552.1"/>
    </source>
</evidence>
<accession>A0A2A5WSV2</accession>